<dbReference type="AlphaFoldDB" id="A0A0S4QVS2"/>
<dbReference type="EMBL" id="FAOZ01000031">
    <property type="protein sequence ID" value="CUU59728.1"/>
    <property type="molecule type" value="Genomic_DNA"/>
</dbReference>
<keyword evidence="4" id="KW-0274">FAD</keyword>
<dbReference type="PANTHER" id="PTHR43872:SF1">
    <property type="entry name" value="MONOOXYGENASE, PUTATIVE (AFU_ORTHOLOGUE AFUA_8G02570)-RELATED"/>
    <property type="match status" value="1"/>
</dbReference>
<keyword evidence="5" id="KW-0521">NADP</keyword>
<dbReference type="GO" id="GO:0050661">
    <property type="term" value="F:NADP binding"/>
    <property type="evidence" value="ECO:0007669"/>
    <property type="project" value="InterPro"/>
</dbReference>
<evidence type="ECO:0000256" key="7">
    <source>
        <dbReference type="ARBA" id="ARBA00023033"/>
    </source>
</evidence>
<keyword evidence="3" id="KW-0285">Flavoprotein</keyword>
<dbReference type="Gene3D" id="3.50.50.60">
    <property type="entry name" value="FAD/NAD(P)-binding domain"/>
    <property type="match status" value="2"/>
</dbReference>
<keyword evidence="6" id="KW-0560">Oxidoreductase</keyword>
<dbReference type="GO" id="GO:0004499">
    <property type="term" value="F:N,N-dimethylaniline monooxygenase activity"/>
    <property type="evidence" value="ECO:0007669"/>
    <property type="project" value="InterPro"/>
</dbReference>
<dbReference type="RefSeq" id="WP_091284021.1">
    <property type="nucleotide sequence ID" value="NZ_FAOZ01000031.1"/>
</dbReference>
<protein>
    <submittedName>
        <fullName evidence="8">Predicted flavoprotein CzcO associated with the cation diffusion facilitator CzcD</fullName>
    </submittedName>
</protein>
<dbReference type="FunFam" id="3.50.50.60:FF:000228">
    <property type="entry name" value="FAD-containing monooxygenase EthA"/>
    <property type="match status" value="1"/>
</dbReference>
<evidence type="ECO:0000256" key="4">
    <source>
        <dbReference type="ARBA" id="ARBA00022827"/>
    </source>
</evidence>
<keyword evidence="9" id="KW-1185">Reference proteome</keyword>
<evidence type="ECO:0000256" key="5">
    <source>
        <dbReference type="ARBA" id="ARBA00022857"/>
    </source>
</evidence>
<dbReference type="GO" id="GO:0050660">
    <property type="term" value="F:flavin adenine dinucleotide binding"/>
    <property type="evidence" value="ECO:0007669"/>
    <property type="project" value="InterPro"/>
</dbReference>
<reference evidence="9" key="1">
    <citation type="submission" date="2015-11" db="EMBL/GenBank/DDBJ databases">
        <authorList>
            <person name="Varghese N."/>
        </authorList>
    </citation>
    <scope>NUCLEOTIDE SEQUENCE [LARGE SCALE GENOMIC DNA]</scope>
    <source>
        <strain evidence="9">DSM 45899</strain>
    </source>
</reference>
<comment type="cofactor">
    <cofactor evidence="1">
        <name>FAD</name>
        <dbReference type="ChEBI" id="CHEBI:57692"/>
    </cofactor>
</comment>
<evidence type="ECO:0000313" key="9">
    <source>
        <dbReference type="Proteomes" id="UP000198802"/>
    </source>
</evidence>
<accession>A0A0S4QVS2</accession>
<comment type="similarity">
    <text evidence="2">Belongs to the FAD-binding monooxygenase family.</text>
</comment>
<dbReference type="Pfam" id="PF00743">
    <property type="entry name" value="FMO-like"/>
    <property type="match status" value="1"/>
</dbReference>
<dbReference type="Proteomes" id="UP000198802">
    <property type="component" value="Unassembled WGS sequence"/>
</dbReference>
<dbReference type="Pfam" id="PF13450">
    <property type="entry name" value="NAD_binding_8"/>
    <property type="match status" value="1"/>
</dbReference>
<dbReference type="PANTHER" id="PTHR43872">
    <property type="entry name" value="MONOOXYGENASE, PUTATIVE (AFU_ORTHOLOGUE AFUA_8G02570)-RELATED"/>
    <property type="match status" value="1"/>
</dbReference>
<dbReference type="InterPro" id="IPR051820">
    <property type="entry name" value="FAD-binding_MO"/>
</dbReference>
<evidence type="ECO:0000256" key="1">
    <source>
        <dbReference type="ARBA" id="ARBA00001974"/>
    </source>
</evidence>
<sequence length="490" mass="54576">MADQHTDVLIVGAGLSAIDVAYRLQEHCPELDYTILEARDRIGGTWDLFTYPGVRSDSDIYTLGFPFRPWQGERSIVYGGELLQYLRDTASEADIDRHVRLRTRVVSADWSSVRARWIVDADHDGTPERYVARFVVFCTGYYDYERPHDPGFQDVEAFRGRVVHPQFWPADLDYAGKRVVVVGSGATAVTLVPALAADAAHVTMLQRTPSYVLAQPRTDAVARALRKVLPLPAAYRIARVKNTAIQWALIQACHRFPDGVRWLLHRRVASAVGSRKIADEHFSPPYAPWDQRLCIAPEGDLFRVIRDGTASVVTGRIERFVPQGILLASGRVVEADIVVTATGLRIKLLGGVTVTVDGESVNLAKSYTYHGAMLSGLPNLAVSIGYINLSWTVRVDMTARLITRLLRRMIDQHMDAVVPVVPVDIEPGQPFMDMASGYLARAAATMPRATSRYPWAVRQNVMVDGWATSRADLANGLRWTRVSEREEVRG</sequence>
<proteinExistence type="inferred from homology"/>
<gene>
    <name evidence="8" type="ORF">Ga0074812_13126</name>
</gene>
<dbReference type="InterPro" id="IPR020946">
    <property type="entry name" value="Flavin_mOase-like"/>
</dbReference>
<dbReference type="SUPFAM" id="SSF51905">
    <property type="entry name" value="FAD/NAD(P)-binding domain"/>
    <property type="match status" value="1"/>
</dbReference>
<name>A0A0S4QVS2_9ACTN</name>
<keyword evidence="7" id="KW-0503">Monooxygenase</keyword>
<organism evidence="8 9">
    <name type="scientific">Parafrankia irregularis</name>
    <dbReference type="NCBI Taxonomy" id="795642"/>
    <lineage>
        <taxon>Bacteria</taxon>
        <taxon>Bacillati</taxon>
        <taxon>Actinomycetota</taxon>
        <taxon>Actinomycetes</taxon>
        <taxon>Frankiales</taxon>
        <taxon>Frankiaceae</taxon>
        <taxon>Parafrankia</taxon>
    </lineage>
</organism>
<evidence type="ECO:0000256" key="3">
    <source>
        <dbReference type="ARBA" id="ARBA00022630"/>
    </source>
</evidence>
<dbReference type="InterPro" id="IPR036188">
    <property type="entry name" value="FAD/NAD-bd_sf"/>
</dbReference>
<evidence type="ECO:0000313" key="8">
    <source>
        <dbReference type="EMBL" id="CUU59728.1"/>
    </source>
</evidence>
<evidence type="ECO:0000256" key="2">
    <source>
        <dbReference type="ARBA" id="ARBA00010139"/>
    </source>
</evidence>
<evidence type="ECO:0000256" key="6">
    <source>
        <dbReference type="ARBA" id="ARBA00023002"/>
    </source>
</evidence>